<dbReference type="OrthoDB" id="1917367at2759"/>
<accession>A0A6G1BLC7</accession>
<organism evidence="1 2">
    <name type="scientific">Oryza meyeriana var. granulata</name>
    <dbReference type="NCBI Taxonomy" id="110450"/>
    <lineage>
        <taxon>Eukaryota</taxon>
        <taxon>Viridiplantae</taxon>
        <taxon>Streptophyta</taxon>
        <taxon>Embryophyta</taxon>
        <taxon>Tracheophyta</taxon>
        <taxon>Spermatophyta</taxon>
        <taxon>Magnoliopsida</taxon>
        <taxon>Liliopsida</taxon>
        <taxon>Poales</taxon>
        <taxon>Poaceae</taxon>
        <taxon>BOP clade</taxon>
        <taxon>Oryzoideae</taxon>
        <taxon>Oryzeae</taxon>
        <taxon>Oryzinae</taxon>
        <taxon>Oryza</taxon>
        <taxon>Oryza meyeriana</taxon>
    </lineage>
</organism>
<evidence type="ECO:0000313" key="2">
    <source>
        <dbReference type="Proteomes" id="UP000479710"/>
    </source>
</evidence>
<comment type="caution">
    <text evidence="1">The sequence shown here is derived from an EMBL/GenBank/DDBJ whole genome shotgun (WGS) entry which is preliminary data.</text>
</comment>
<dbReference type="Proteomes" id="UP000479710">
    <property type="component" value="Unassembled WGS sequence"/>
</dbReference>
<gene>
    <name evidence="1" type="ORF">E2562_016473</name>
</gene>
<proteinExistence type="predicted"/>
<dbReference type="AlphaFoldDB" id="A0A6G1BLC7"/>
<dbReference type="EMBL" id="SPHZ02000012">
    <property type="protein sequence ID" value="KAF0888672.1"/>
    <property type="molecule type" value="Genomic_DNA"/>
</dbReference>
<reference evidence="1 2" key="1">
    <citation type="submission" date="2019-11" db="EMBL/GenBank/DDBJ databases">
        <title>Whole genome sequence of Oryza granulata.</title>
        <authorList>
            <person name="Li W."/>
        </authorList>
    </citation>
    <scope>NUCLEOTIDE SEQUENCE [LARGE SCALE GENOMIC DNA]</scope>
    <source>
        <strain evidence="2">cv. Menghai</strain>
        <tissue evidence="1">Leaf</tissue>
    </source>
</reference>
<keyword evidence="2" id="KW-1185">Reference proteome</keyword>
<sequence>MEIDFATPPVDATEGLVANHDKSAPLRFRAIDNVLGPTSVPGLAEHELATHLRDLLLTSAEEPASFREAKLDQSWRRAMIDEMESIEANHTWELVDPPTG</sequence>
<evidence type="ECO:0000313" key="1">
    <source>
        <dbReference type="EMBL" id="KAF0888672.1"/>
    </source>
</evidence>
<name>A0A6G1BLC7_9ORYZ</name>
<protein>
    <submittedName>
        <fullName evidence="1">Uncharacterized protein</fullName>
    </submittedName>
</protein>